<reference evidence="8" key="1">
    <citation type="submission" date="2018-12" db="EMBL/GenBank/DDBJ databases">
        <title>A new species of lactobacillus.</title>
        <authorList>
            <person name="Jian Y."/>
            <person name="Xin L."/>
            <person name="Hong Z.J."/>
            <person name="Ming L.Z."/>
            <person name="Hong X.Z."/>
        </authorList>
    </citation>
    <scope>NUCLEOTIDE SEQUENCE [LARGE SCALE GENOMIC DNA]</scope>
    <source>
        <strain evidence="8">HSLZ-75</strain>
    </source>
</reference>
<dbReference type="Pfam" id="PF07282">
    <property type="entry name" value="Cas12f1-like_TNB"/>
    <property type="match status" value="1"/>
</dbReference>
<evidence type="ECO:0000256" key="4">
    <source>
        <dbReference type="ARBA" id="ARBA00023172"/>
    </source>
</evidence>
<evidence type="ECO:0000256" key="2">
    <source>
        <dbReference type="ARBA" id="ARBA00022578"/>
    </source>
</evidence>
<keyword evidence="2" id="KW-0815">Transposition</keyword>
<evidence type="ECO:0000313" key="7">
    <source>
        <dbReference type="EMBL" id="QBP18592.1"/>
    </source>
</evidence>
<evidence type="ECO:0000259" key="6">
    <source>
        <dbReference type="Pfam" id="PF07282"/>
    </source>
</evidence>
<gene>
    <name evidence="7" type="ORF">ELX58_05490</name>
</gene>
<keyword evidence="8" id="KW-1185">Reference proteome</keyword>
<comment type="similarity">
    <text evidence="1">In the C-terminal section; belongs to the transposase 35 family.</text>
</comment>
<dbReference type="KEGG" id="lji:ELX58_05490"/>
<dbReference type="RefSeq" id="WP_133442150.1">
    <property type="nucleotide sequence ID" value="NZ_CP034726.1"/>
</dbReference>
<protein>
    <submittedName>
        <fullName evidence="7">Transposase</fullName>
    </submittedName>
</protein>
<dbReference type="EMBL" id="CP034726">
    <property type="protein sequence ID" value="QBP18592.1"/>
    <property type="molecule type" value="Genomic_DNA"/>
</dbReference>
<dbReference type="NCBIfam" id="NF040570">
    <property type="entry name" value="guided_TnpB"/>
    <property type="match status" value="1"/>
</dbReference>
<dbReference type="GO" id="GO:0032196">
    <property type="term" value="P:transposition"/>
    <property type="evidence" value="ECO:0007669"/>
    <property type="project" value="UniProtKB-KW"/>
</dbReference>
<sequence length="453" mass="53732">MKSMSQLQYHFGAKYRWYPSDTQKQVVKVNADVRRAFYNHLIANKRKLGWIIHTSYWNGDLKRKIIANYKHTLHESVVRKRISWLRDKYIDSLNFAKTNQSNNLAYKNHASGLQGQPQFHRKKDHPYEWKYQTSRITWKSKGKRKSNIYFTDNRHLVLPVLGRITLGTTRKMPDDTLIGTVTIYKDATDKFWVSLQLASDTPFKSYQPQTHSAIGIDLNICNSLMDNYGHQVSNPKFYTHGLPYLKFLQQRENRRRRYAKSHHINLTVDKGYQRARKRCAKYYGYIKNERRAFLDRISTRLIENHDLIVAENLKSSNILRNHKIAQKASDCGWREFLSMLQYKAKLYGKTVILVNPAYTTQKCSHCGFVCTKHNGYAKKHGKHLDLDDRYWWCPICHTYHIRDRNAAVNILRRGQKEILVKQRQNLIRLKRKRTPQELDSRPNLTFEFHRAAE</sequence>
<evidence type="ECO:0000259" key="5">
    <source>
        <dbReference type="Pfam" id="PF01385"/>
    </source>
</evidence>
<evidence type="ECO:0000256" key="1">
    <source>
        <dbReference type="ARBA" id="ARBA00008761"/>
    </source>
</evidence>
<dbReference type="AlphaFoldDB" id="A0A4P6ZMD4"/>
<organism evidence="7 8">
    <name type="scientific">Acetilactobacillus jinshanensis</name>
    <dbReference type="NCBI Taxonomy" id="1720083"/>
    <lineage>
        <taxon>Bacteria</taxon>
        <taxon>Bacillati</taxon>
        <taxon>Bacillota</taxon>
        <taxon>Bacilli</taxon>
        <taxon>Lactobacillales</taxon>
        <taxon>Lactobacillaceae</taxon>
        <taxon>Acetilactobacillus</taxon>
    </lineage>
</organism>
<proteinExistence type="inferred from homology"/>
<feature type="domain" description="Probable transposase IS891/IS1136/IS1341" evidence="5">
    <location>
        <begin position="205"/>
        <end position="319"/>
    </location>
</feature>
<dbReference type="Proteomes" id="UP000294321">
    <property type="component" value="Chromosome"/>
</dbReference>
<dbReference type="InterPro" id="IPR001959">
    <property type="entry name" value="Transposase"/>
</dbReference>
<dbReference type="GO" id="GO:0006310">
    <property type="term" value="P:DNA recombination"/>
    <property type="evidence" value="ECO:0007669"/>
    <property type="project" value="UniProtKB-KW"/>
</dbReference>
<dbReference type="OrthoDB" id="56768at2"/>
<keyword evidence="4" id="KW-0233">DNA recombination</keyword>
<dbReference type="Pfam" id="PF01385">
    <property type="entry name" value="OrfB_IS605"/>
    <property type="match status" value="1"/>
</dbReference>
<name>A0A4P6ZMD4_9LACO</name>
<dbReference type="GO" id="GO:0003677">
    <property type="term" value="F:DNA binding"/>
    <property type="evidence" value="ECO:0007669"/>
    <property type="project" value="UniProtKB-KW"/>
</dbReference>
<dbReference type="NCBIfam" id="TIGR01766">
    <property type="entry name" value="IS200/IS605 family accessory protein TnpB-like domain"/>
    <property type="match status" value="1"/>
</dbReference>
<accession>A0A4P6ZMD4</accession>
<evidence type="ECO:0000256" key="3">
    <source>
        <dbReference type="ARBA" id="ARBA00023125"/>
    </source>
</evidence>
<evidence type="ECO:0000313" key="8">
    <source>
        <dbReference type="Proteomes" id="UP000294321"/>
    </source>
</evidence>
<dbReference type="InterPro" id="IPR010095">
    <property type="entry name" value="Cas12f1-like_TNB"/>
</dbReference>
<keyword evidence="3" id="KW-0238">DNA-binding</keyword>
<feature type="domain" description="Cas12f1-like TNB" evidence="6">
    <location>
        <begin position="333"/>
        <end position="410"/>
    </location>
</feature>